<feature type="domain" description="HTH lysR-type" evidence="1">
    <location>
        <begin position="215"/>
        <end position="275"/>
    </location>
</feature>
<dbReference type="Proteomes" id="UP001523565">
    <property type="component" value="Unassembled WGS sequence"/>
</dbReference>
<dbReference type="Pfam" id="PF12804">
    <property type="entry name" value="NTP_transf_3"/>
    <property type="match status" value="1"/>
</dbReference>
<dbReference type="EMBL" id="JAMZFV010000005">
    <property type="protein sequence ID" value="MCP1109642.1"/>
    <property type="molecule type" value="Genomic_DNA"/>
</dbReference>
<dbReference type="Pfam" id="PF00126">
    <property type="entry name" value="HTH_1"/>
    <property type="match status" value="1"/>
</dbReference>
<dbReference type="InterPro" id="IPR036388">
    <property type="entry name" value="WH-like_DNA-bd_sf"/>
</dbReference>
<proteinExistence type="predicted"/>
<organism evidence="3 4">
    <name type="scientific">Ohessyouella blattaphilus</name>
    <dbReference type="NCBI Taxonomy" id="2949333"/>
    <lineage>
        <taxon>Bacteria</taxon>
        <taxon>Bacillati</taxon>
        <taxon>Bacillota</taxon>
        <taxon>Clostridia</taxon>
        <taxon>Lachnospirales</taxon>
        <taxon>Lachnospiraceae</taxon>
        <taxon>Ohessyouella</taxon>
    </lineage>
</organism>
<dbReference type="InterPro" id="IPR036390">
    <property type="entry name" value="WH_DNA-bd_sf"/>
</dbReference>
<dbReference type="InterPro" id="IPR029044">
    <property type="entry name" value="Nucleotide-diphossugar_trans"/>
</dbReference>
<evidence type="ECO:0000313" key="4">
    <source>
        <dbReference type="Proteomes" id="UP001523565"/>
    </source>
</evidence>
<dbReference type="PANTHER" id="PTHR30432">
    <property type="entry name" value="TRANSCRIPTIONAL REGULATOR MODE"/>
    <property type="match status" value="1"/>
</dbReference>
<name>A0ABT1EG13_9FIRM</name>
<dbReference type="Gene3D" id="3.90.550.10">
    <property type="entry name" value="Spore Coat Polysaccharide Biosynthesis Protein SpsA, Chain A"/>
    <property type="match status" value="1"/>
</dbReference>
<reference evidence="3 4" key="1">
    <citation type="journal article" date="2022" name="Genome Biol. Evol.">
        <title>Host diet, physiology and behaviors set the stage for Lachnospiraceae cladogenesis.</title>
        <authorList>
            <person name="Vera-Ponce De Leon A."/>
            <person name="Schneider M."/>
            <person name="Jahnes B.C."/>
            <person name="Sadowski V."/>
            <person name="Camuy-Velez L.A."/>
            <person name="Duan J."/>
            <person name="Sabree Z.L."/>
        </authorList>
    </citation>
    <scope>NUCLEOTIDE SEQUENCE [LARGE SCALE GENOMIC DNA]</scope>
    <source>
        <strain evidence="3 4">PAL227</strain>
    </source>
</reference>
<evidence type="ECO:0000259" key="1">
    <source>
        <dbReference type="Pfam" id="PF00126"/>
    </source>
</evidence>
<dbReference type="InterPro" id="IPR025877">
    <property type="entry name" value="MobA-like_NTP_Trfase"/>
</dbReference>
<comment type="caution">
    <text evidence="3">The sequence shown here is derived from an EMBL/GenBank/DDBJ whole genome shotgun (WGS) entry which is preliminary data.</text>
</comment>
<dbReference type="InterPro" id="IPR051815">
    <property type="entry name" value="Molybdate_resp_trans_reg"/>
</dbReference>
<dbReference type="SUPFAM" id="SSF53448">
    <property type="entry name" value="Nucleotide-diphospho-sugar transferases"/>
    <property type="match status" value="1"/>
</dbReference>
<gene>
    <name evidence="3" type="ORF">NK118_05165</name>
</gene>
<feature type="domain" description="MobA-like NTP transferase" evidence="2">
    <location>
        <begin position="19"/>
        <end position="144"/>
    </location>
</feature>
<sequence>MLGAFIIAIDNKTRENQYHPLTEVGGISALKHLVITLQKSEISPIIIVSKEKVEWENHLMKMGVLCLGPDDRDPATKDYYHEALALLHTSCSHALLTTTDYPLFGVETIKALQEAEEAPVLPAYQSTSGFPLYVATKDLLKIYESGEAGTLEAFLHGLTKDVRLVPVNDSGVIANLGASKQWQELLDQHRHTDFRPVTKLMIAKDSPCFGPGTYQLLEAIDTCHSVRNACRLIGLSYSKGWRMIHEMEEAIGLTMVARKKGGDGGGQAALTPKGRLLLERYALYVKSCNEAIEEIFDQQYSRLMEDLTNYEESAD</sequence>
<accession>A0ABT1EG13</accession>
<dbReference type="Gene3D" id="1.10.10.10">
    <property type="entry name" value="Winged helix-like DNA-binding domain superfamily/Winged helix DNA-binding domain"/>
    <property type="match status" value="1"/>
</dbReference>
<protein>
    <submittedName>
        <fullName evidence="3">LysR family transcriptional regulator</fullName>
    </submittedName>
</protein>
<dbReference type="RefSeq" id="WP_262068523.1">
    <property type="nucleotide sequence ID" value="NZ_JAMXOC010000005.1"/>
</dbReference>
<dbReference type="PANTHER" id="PTHR30432:SF1">
    <property type="entry name" value="DNA-BINDING TRANSCRIPTIONAL DUAL REGULATOR MODE"/>
    <property type="match status" value="1"/>
</dbReference>
<evidence type="ECO:0000259" key="2">
    <source>
        <dbReference type="Pfam" id="PF12804"/>
    </source>
</evidence>
<dbReference type="InterPro" id="IPR000847">
    <property type="entry name" value="LysR_HTH_N"/>
</dbReference>
<dbReference type="SUPFAM" id="SSF46785">
    <property type="entry name" value="Winged helix' DNA-binding domain"/>
    <property type="match status" value="1"/>
</dbReference>
<keyword evidence="4" id="KW-1185">Reference proteome</keyword>
<evidence type="ECO:0000313" key="3">
    <source>
        <dbReference type="EMBL" id="MCP1109642.1"/>
    </source>
</evidence>